<organism evidence="2 3">
    <name type="scientific">Rhizobium mesoamericanum STM3625</name>
    <dbReference type="NCBI Taxonomy" id="1211777"/>
    <lineage>
        <taxon>Bacteria</taxon>
        <taxon>Pseudomonadati</taxon>
        <taxon>Pseudomonadota</taxon>
        <taxon>Alphaproteobacteria</taxon>
        <taxon>Hyphomicrobiales</taxon>
        <taxon>Rhizobiaceae</taxon>
        <taxon>Rhizobium/Agrobacterium group</taxon>
        <taxon>Rhizobium</taxon>
    </lineage>
</organism>
<dbReference type="AlphaFoldDB" id="K0PX09"/>
<name>K0PX09_9HYPH</name>
<dbReference type="HOGENOM" id="CLU_154609_1_0_5"/>
<keyword evidence="3" id="KW-1185">Reference proteome</keyword>
<accession>K0PX09</accession>
<reference evidence="2 3" key="1">
    <citation type="journal article" date="2013" name="Genome Announc.">
        <title>Draft Genome Sequence of Rhizobium mesoamericanum STM3625, a Nitrogen-Fixing Symbiont of Mimosa pudica Isolated in French Guiana (South America).</title>
        <authorList>
            <person name="Moulin L."/>
            <person name="Mornico D."/>
            <person name="Melkonian R."/>
            <person name="Klonowska A."/>
        </authorList>
    </citation>
    <scope>NUCLEOTIDE SEQUENCE [LARGE SCALE GENOMIC DNA]</scope>
    <source>
        <strain evidence="2 3">STM3625</strain>
    </source>
</reference>
<evidence type="ECO:0000313" key="2">
    <source>
        <dbReference type="EMBL" id="CCM78338.1"/>
    </source>
</evidence>
<dbReference type="EMBL" id="CANI01000039">
    <property type="protein sequence ID" value="CCM78338.1"/>
    <property type="molecule type" value="Genomic_DNA"/>
</dbReference>
<proteinExistence type="predicted"/>
<sequence>MHATSNKTRSNGQDQWSNTMRKEGISNSIPQEAMAAINAGHLLRPGEHFHHPRDVIAAENIGKDEKRAILASWASDIFAVESTPALRLYPGTDKAASYDEILEALKLLDGAHEPSQQCSSVSPVRKTQRRRARARPFGGFGLCSYRRGDRHRHPFES</sequence>
<evidence type="ECO:0000313" key="3">
    <source>
        <dbReference type="Proteomes" id="UP000009319"/>
    </source>
</evidence>
<dbReference type="Proteomes" id="UP000009319">
    <property type="component" value="Unassembled WGS sequence"/>
</dbReference>
<evidence type="ECO:0000256" key="1">
    <source>
        <dbReference type="SAM" id="MobiDB-lite"/>
    </source>
</evidence>
<comment type="caution">
    <text evidence="2">The sequence shown here is derived from an EMBL/GenBank/DDBJ whole genome shotgun (WGS) entry which is preliminary data.</text>
</comment>
<feature type="region of interest" description="Disordered" evidence="1">
    <location>
        <begin position="113"/>
        <end position="132"/>
    </location>
</feature>
<dbReference type="STRING" id="1211777.BN77_p11005"/>
<protein>
    <submittedName>
        <fullName evidence="2">Uncharacterized protein</fullName>
    </submittedName>
</protein>
<dbReference type="eggNOG" id="ENOG5033AXH">
    <property type="taxonomic scope" value="Bacteria"/>
</dbReference>
<gene>
    <name evidence="2" type="ORF">BN77_p11005</name>
</gene>